<dbReference type="Gene3D" id="2.30.42.10">
    <property type="match status" value="1"/>
</dbReference>
<dbReference type="Pfam" id="PF03572">
    <property type="entry name" value="Peptidase_S41"/>
    <property type="match status" value="1"/>
</dbReference>
<comment type="caution">
    <text evidence="8">The sequence shown here is derived from an EMBL/GenBank/DDBJ whole genome shotgun (WGS) entry which is preliminary data.</text>
</comment>
<keyword evidence="4 5" id="KW-0720">Serine protease</keyword>
<dbReference type="CDD" id="cd07560">
    <property type="entry name" value="Peptidase_S41_CPP"/>
    <property type="match status" value="1"/>
</dbReference>
<reference evidence="8 9" key="1">
    <citation type="journal article" date="2016" name="Nat. Commun.">
        <title>Thousands of microbial genomes shed light on interconnected biogeochemical processes in an aquifer system.</title>
        <authorList>
            <person name="Anantharaman K."/>
            <person name="Brown C.T."/>
            <person name="Hug L.A."/>
            <person name="Sharon I."/>
            <person name="Castelle C.J."/>
            <person name="Probst A.J."/>
            <person name="Thomas B.C."/>
            <person name="Singh A."/>
            <person name="Wilkins M.J."/>
            <person name="Karaoz U."/>
            <person name="Brodie E.L."/>
            <person name="Williams K.H."/>
            <person name="Hubbard S.S."/>
            <person name="Banfield J.F."/>
        </authorList>
    </citation>
    <scope>NUCLEOTIDE SEQUENCE [LARGE SCALE GENOMIC DNA]</scope>
</reference>
<dbReference type="InterPro" id="IPR001478">
    <property type="entry name" value="PDZ"/>
</dbReference>
<dbReference type="FunFam" id="2.30.42.10:FF:000063">
    <property type="entry name" value="Peptidase, S41 family"/>
    <property type="match status" value="1"/>
</dbReference>
<evidence type="ECO:0000256" key="1">
    <source>
        <dbReference type="ARBA" id="ARBA00009179"/>
    </source>
</evidence>
<evidence type="ECO:0000313" key="9">
    <source>
        <dbReference type="Proteomes" id="UP000179352"/>
    </source>
</evidence>
<accession>A0A1F6WVI7</accession>
<dbReference type="EMBL" id="MFUU01000015">
    <property type="protein sequence ID" value="OGI85896.1"/>
    <property type="molecule type" value="Genomic_DNA"/>
</dbReference>
<evidence type="ECO:0000259" key="7">
    <source>
        <dbReference type="PROSITE" id="PS50106"/>
    </source>
</evidence>
<keyword evidence="2 5" id="KW-0645">Protease</keyword>
<dbReference type="Pfam" id="PF13180">
    <property type="entry name" value="PDZ_2"/>
    <property type="match status" value="1"/>
</dbReference>
<dbReference type="GO" id="GO:0008236">
    <property type="term" value="F:serine-type peptidase activity"/>
    <property type="evidence" value="ECO:0007669"/>
    <property type="project" value="UniProtKB-KW"/>
</dbReference>
<evidence type="ECO:0000256" key="2">
    <source>
        <dbReference type="ARBA" id="ARBA00022670"/>
    </source>
</evidence>
<dbReference type="InterPro" id="IPR055210">
    <property type="entry name" value="CtpA/B_N"/>
</dbReference>
<dbReference type="InterPro" id="IPR005151">
    <property type="entry name" value="Tail-specific_protease"/>
</dbReference>
<keyword evidence="6" id="KW-0812">Transmembrane</keyword>
<dbReference type="PANTHER" id="PTHR32060:SF30">
    <property type="entry name" value="CARBOXY-TERMINAL PROCESSING PROTEASE CTPA"/>
    <property type="match status" value="1"/>
</dbReference>
<dbReference type="PANTHER" id="PTHR32060">
    <property type="entry name" value="TAIL-SPECIFIC PROTEASE"/>
    <property type="match status" value="1"/>
</dbReference>
<keyword evidence="6" id="KW-0472">Membrane</keyword>
<gene>
    <name evidence="8" type="ORF">A3A01_01160</name>
</gene>
<proteinExistence type="inferred from homology"/>
<name>A0A1F6WVI7_9BACT</name>
<comment type="similarity">
    <text evidence="1 5">Belongs to the peptidase S41A family.</text>
</comment>
<dbReference type="GO" id="GO:0004175">
    <property type="term" value="F:endopeptidase activity"/>
    <property type="evidence" value="ECO:0007669"/>
    <property type="project" value="TreeGrafter"/>
</dbReference>
<dbReference type="SMART" id="SM00228">
    <property type="entry name" value="PDZ"/>
    <property type="match status" value="1"/>
</dbReference>
<sequence length="416" mass="45940">MLELINTLRKNTSIILLFAGFFFLGIYIGFNYQPAIDKITSISGKETAVVTQADFSPFWKTWNAINEKYPDAIKINDQKRVYGAISGLVNSLDDPYSAFFNPEDTKIFEDDISGSFGGIGVEIGMKNKIITVVAPLKDTPGYRAGIKSGDKILKIDQIITSDMTVEKAVSLIRGEKGTTVVLTVFRDEEKEPREIKIVRDIINVPTLDTELRPDGIFVIKLYSFSANSADLFRLALKKFSESNTDRLLLDLRGNPGGYLDIAVDMVSWFLPNGKVVVIEDYGNNAKQKVFRSVGYNVFTDKLKFVILIDGGSASASEIVAGALQDHGRAKLVGEQSYGKGSVQEVMKITSNTILKITVAKWLTPNGTSISTKGLTPDYKVEYTKEDSTSEGKKDSQVDKAVELLNNWTPIIKPTIN</sequence>
<dbReference type="CDD" id="cd06782">
    <property type="entry name" value="cpPDZ_CPP-like"/>
    <property type="match status" value="1"/>
</dbReference>
<dbReference type="SUPFAM" id="SSF52096">
    <property type="entry name" value="ClpP/crotonase"/>
    <property type="match status" value="1"/>
</dbReference>
<dbReference type="GO" id="GO:0030288">
    <property type="term" value="C:outer membrane-bounded periplasmic space"/>
    <property type="evidence" value="ECO:0007669"/>
    <property type="project" value="TreeGrafter"/>
</dbReference>
<dbReference type="Gene3D" id="3.90.226.10">
    <property type="entry name" value="2-enoyl-CoA Hydratase, Chain A, domain 1"/>
    <property type="match status" value="1"/>
</dbReference>
<dbReference type="InterPro" id="IPR036034">
    <property type="entry name" value="PDZ_sf"/>
</dbReference>
<dbReference type="STRING" id="1801770.A3A01_01160"/>
<dbReference type="PROSITE" id="PS50106">
    <property type="entry name" value="PDZ"/>
    <property type="match status" value="1"/>
</dbReference>
<evidence type="ECO:0000256" key="4">
    <source>
        <dbReference type="ARBA" id="ARBA00022825"/>
    </source>
</evidence>
<keyword evidence="3 5" id="KW-0378">Hydrolase</keyword>
<keyword evidence="6" id="KW-1133">Transmembrane helix</keyword>
<dbReference type="InterPro" id="IPR029045">
    <property type="entry name" value="ClpP/crotonase-like_dom_sf"/>
</dbReference>
<dbReference type="NCBIfam" id="TIGR00225">
    <property type="entry name" value="prc"/>
    <property type="match status" value="1"/>
</dbReference>
<dbReference type="GO" id="GO:0006508">
    <property type="term" value="P:proteolysis"/>
    <property type="evidence" value="ECO:0007669"/>
    <property type="project" value="UniProtKB-KW"/>
</dbReference>
<evidence type="ECO:0000256" key="5">
    <source>
        <dbReference type="RuleBase" id="RU004404"/>
    </source>
</evidence>
<protein>
    <recommendedName>
        <fullName evidence="7">PDZ domain-containing protein</fullName>
    </recommendedName>
</protein>
<dbReference type="Pfam" id="PF22694">
    <property type="entry name" value="CtpB_N-like"/>
    <property type="match status" value="1"/>
</dbReference>
<dbReference type="GO" id="GO:0007165">
    <property type="term" value="P:signal transduction"/>
    <property type="evidence" value="ECO:0007669"/>
    <property type="project" value="TreeGrafter"/>
</dbReference>
<dbReference type="SMART" id="SM00245">
    <property type="entry name" value="TSPc"/>
    <property type="match status" value="1"/>
</dbReference>
<dbReference type="Gene3D" id="3.30.750.44">
    <property type="match status" value="1"/>
</dbReference>
<dbReference type="SUPFAM" id="SSF50156">
    <property type="entry name" value="PDZ domain-like"/>
    <property type="match status" value="1"/>
</dbReference>
<feature type="transmembrane region" description="Helical" evidence="6">
    <location>
        <begin position="12"/>
        <end position="30"/>
    </location>
</feature>
<dbReference type="Proteomes" id="UP000179352">
    <property type="component" value="Unassembled WGS sequence"/>
</dbReference>
<dbReference type="InterPro" id="IPR004447">
    <property type="entry name" value="Peptidase_S41A"/>
</dbReference>
<dbReference type="AlphaFoldDB" id="A0A1F6WVI7"/>
<evidence type="ECO:0000313" key="8">
    <source>
        <dbReference type="EMBL" id="OGI85896.1"/>
    </source>
</evidence>
<organism evidence="8 9">
    <name type="scientific">Candidatus Nomurabacteria bacterium RIFCSPLOWO2_01_FULL_39_17</name>
    <dbReference type="NCBI Taxonomy" id="1801770"/>
    <lineage>
        <taxon>Bacteria</taxon>
        <taxon>Candidatus Nomuraibacteriota</taxon>
    </lineage>
</organism>
<evidence type="ECO:0000256" key="6">
    <source>
        <dbReference type="SAM" id="Phobius"/>
    </source>
</evidence>
<feature type="domain" description="PDZ" evidence="7">
    <location>
        <begin position="117"/>
        <end position="187"/>
    </location>
</feature>
<evidence type="ECO:0000256" key="3">
    <source>
        <dbReference type="ARBA" id="ARBA00022801"/>
    </source>
</evidence>